<proteinExistence type="predicted"/>
<comment type="caution">
    <text evidence="1">The sequence shown here is derived from an EMBL/GenBank/DDBJ whole genome shotgun (WGS) entry which is preliminary data.</text>
</comment>
<sequence length="177" mass="20292">MSNSAIQRLIESATHQDTVDLKAICQSLHIRVVLDEQLQDYCKIGIDVDEKLTIWLNTKIDKKTKFTFVAIATAEWLIHPDRVKDQGVSYDIFFLRELTNYKASKLIMLATRLAVPEHIIEKLSDALEVQFTKNDAADNFDSDAYIENSDYLPEFLRCVIKVSSSIFLLDNLSSKFE</sequence>
<accession>A0ABQ6GR28</accession>
<dbReference type="EMBL" id="BSST01000001">
    <property type="protein sequence ID" value="GLX77012.1"/>
    <property type="molecule type" value="Genomic_DNA"/>
</dbReference>
<keyword evidence="2" id="KW-1185">Reference proteome</keyword>
<reference evidence="1 2" key="1">
    <citation type="submission" date="2023-03" db="EMBL/GenBank/DDBJ databases">
        <title>Draft genome sequence of Thalassotalea insulae KCTC 62186T.</title>
        <authorList>
            <person name="Sawabe T."/>
        </authorList>
    </citation>
    <scope>NUCLEOTIDE SEQUENCE [LARGE SCALE GENOMIC DNA]</scope>
    <source>
        <strain evidence="1 2">KCTC 62186</strain>
    </source>
</reference>
<evidence type="ECO:0000313" key="1">
    <source>
        <dbReference type="EMBL" id="GLX77012.1"/>
    </source>
</evidence>
<organism evidence="1 2">
    <name type="scientific">Thalassotalea insulae</name>
    <dbReference type="NCBI Taxonomy" id="2056778"/>
    <lineage>
        <taxon>Bacteria</taxon>
        <taxon>Pseudomonadati</taxon>
        <taxon>Pseudomonadota</taxon>
        <taxon>Gammaproteobacteria</taxon>
        <taxon>Alteromonadales</taxon>
        <taxon>Colwelliaceae</taxon>
        <taxon>Thalassotalea</taxon>
    </lineage>
</organism>
<dbReference type="Proteomes" id="UP001157186">
    <property type="component" value="Unassembled WGS sequence"/>
</dbReference>
<evidence type="ECO:0000313" key="2">
    <source>
        <dbReference type="Proteomes" id="UP001157186"/>
    </source>
</evidence>
<dbReference type="RefSeq" id="WP_284242840.1">
    <property type="nucleotide sequence ID" value="NZ_BSST01000001.1"/>
</dbReference>
<name>A0ABQ6GR28_9GAMM</name>
<protein>
    <submittedName>
        <fullName evidence="1">Uncharacterized protein</fullName>
    </submittedName>
</protein>
<gene>
    <name evidence="1" type="ORF">tinsulaeT_03520</name>
</gene>